<name>A0A7W5DUT6_9PORP</name>
<dbReference type="Proteomes" id="UP000544222">
    <property type="component" value="Unassembled WGS sequence"/>
</dbReference>
<accession>A0A7W5DUT6</accession>
<keyword evidence="2" id="KW-1185">Reference proteome</keyword>
<evidence type="ECO:0000313" key="1">
    <source>
        <dbReference type="EMBL" id="MBB3188593.1"/>
    </source>
</evidence>
<proteinExistence type="predicted"/>
<evidence type="ECO:0000313" key="2">
    <source>
        <dbReference type="Proteomes" id="UP000544222"/>
    </source>
</evidence>
<gene>
    <name evidence="1" type="ORF">FHX64_002791</name>
</gene>
<dbReference type="AlphaFoldDB" id="A0A7W5DUT6"/>
<comment type="caution">
    <text evidence="1">The sequence shown here is derived from an EMBL/GenBank/DDBJ whole genome shotgun (WGS) entry which is preliminary data.</text>
</comment>
<protein>
    <submittedName>
        <fullName evidence="1">Uncharacterized protein</fullName>
    </submittedName>
</protein>
<dbReference type="EMBL" id="JACHYB010000002">
    <property type="protein sequence ID" value="MBB3188593.1"/>
    <property type="molecule type" value="Genomic_DNA"/>
</dbReference>
<organism evidence="1 2">
    <name type="scientific">Microbacter margulisiae</name>
    <dbReference type="NCBI Taxonomy" id="1350067"/>
    <lineage>
        <taxon>Bacteria</taxon>
        <taxon>Pseudomonadati</taxon>
        <taxon>Bacteroidota</taxon>
        <taxon>Bacteroidia</taxon>
        <taxon>Bacteroidales</taxon>
        <taxon>Porphyromonadaceae</taxon>
        <taxon>Microbacter</taxon>
    </lineage>
</organism>
<dbReference type="RefSeq" id="WP_183414339.1">
    <property type="nucleotide sequence ID" value="NZ_JACHYB010000002.1"/>
</dbReference>
<reference evidence="1 2" key="1">
    <citation type="submission" date="2020-08" db="EMBL/GenBank/DDBJ databases">
        <title>Genomic Encyclopedia of Type Strains, Phase IV (KMG-IV): sequencing the most valuable type-strain genomes for metagenomic binning, comparative biology and taxonomic classification.</title>
        <authorList>
            <person name="Goeker M."/>
        </authorList>
    </citation>
    <scope>NUCLEOTIDE SEQUENCE [LARGE SCALE GENOMIC DNA]</scope>
    <source>
        <strain evidence="1 2">DSM 27471</strain>
    </source>
</reference>
<sequence>MRHLHYIALGGGLLAIMVRNGGTDSIYYVHPDHLGSFTLVTDQDGNGNGENGTNLPTTENKVTVIGQAPKSYNQHSNTSDQGHSWLYPIIGDLDGNRELDSRINRYISSPEEIRREVDAEMEIGMLFLPTDVVGIAASILVEMGYSATEQLLLKSPLYAMEYPKAVYKGIQIGSLLTGAGSGFLGEPYLPTSPDPLPSVNPWFDLGLLLEQDVKMVLDLPEQHDQKK</sequence>